<keyword evidence="10" id="KW-1185">Reference proteome</keyword>
<protein>
    <recommendedName>
        <fullName evidence="2">histidine kinase</fullName>
        <ecNumber evidence="2">2.7.13.3</ecNumber>
    </recommendedName>
</protein>
<dbReference type="InterPro" id="IPR052162">
    <property type="entry name" value="Sensor_kinase/Photoreceptor"/>
</dbReference>
<evidence type="ECO:0000256" key="3">
    <source>
        <dbReference type="ARBA" id="ARBA00022553"/>
    </source>
</evidence>
<dbReference type="InterPro" id="IPR005467">
    <property type="entry name" value="His_kinase_dom"/>
</dbReference>
<dbReference type="PANTHER" id="PTHR43304:SF1">
    <property type="entry name" value="PAC DOMAIN-CONTAINING PROTEIN"/>
    <property type="match status" value="1"/>
</dbReference>
<dbReference type="CDD" id="cd00082">
    <property type="entry name" value="HisKA"/>
    <property type="match status" value="1"/>
</dbReference>
<feature type="domain" description="Histidine kinase" evidence="7">
    <location>
        <begin position="938"/>
        <end position="1155"/>
    </location>
</feature>
<dbReference type="InterPro" id="IPR000014">
    <property type="entry name" value="PAS"/>
</dbReference>
<accession>A0A2T2YN03</accession>
<dbReference type="Gene3D" id="1.10.287.130">
    <property type="match status" value="1"/>
</dbReference>
<dbReference type="InterPro" id="IPR004358">
    <property type="entry name" value="Sig_transdc_His_kin-like_C"/>
</dbReference>
<dbReference type="PROSITE" id="PS50109">
    <property type="entry name" value="HIS_KIN"/>
    <property type="match status" value="1"/>
</dbReference>
<feature type="coiled-coil region" evidence="6">
    <location>
        <begin position="293"/>
        <end position="380"/>
    </location>
</feature>
<evidence type="ECO:0000256" key="1">
    <source>
        <dbReference type="ARBA" id="ARBA00000085"/>
    </source>
</evidence>
<dbReference type="InterPro" id="IPR003661">
    <property type="entry name" value="HisK_dim/P_dom"/>
</dbReference>
<keyword evidence="5" id="KW-0418">Kinase</keyword>
<reference evidence="9 10" key="1">
    <citation type="submission" date="2018-03" db="EMBL/GenBank/DDBJ databases">
        <title>Adhaeribacter sp. HMF7605 Genome sequencing and assembly.</title>
        <authorList>
            <person name="Kang H."/>
            <person name="Kang J."/>
            <person name="Cha I."/>
            <person name="Kim H."/>
            <person name="Joh K."/>
        </authorList>
    </citation>
    <scope>NUCLEOTIDE SEQUENCE [LARGE SCALE GENOMIC DNA]</scope>
    <source>
        <strain evidence="9 10">HMF7605</strain>
    </source>
</reference>
<dbReference type="GO" id="GO:0000155">
    <property type="term" value="F:phosphorelay sensor kinase activity"/>
    <property type="evidence" value="ECO:0007669"/>
    <property type="project" value="InterPro"/>
</dbReference>
<comment type="catalytic activity">
    <reaction evidence="1">
        <text>ATP + protein L-histidine = ADP + protein N-phospho-L-histidine.</text>
        <dbReference type="EC" id="2.7.13.3"/>
    </reaction>
</comment>
<keyword evidence="4" id="KW-0808">Transferase</keyword>
<dbReference type="PRINTS" id="PR00344">
    <property type="entry name" value="BCTRLSENSOR"/>
</dbReference>
<name>A0A2T2YN03_9BACT</name>
<evidence type="ECO:0000256" key="2">
    <source>
        <dbReference type="ARBA" id="ARBA00012438"/>
    </source>
</evidence>
<dbReference type="SUPFAM" id="SSF55785">
    <property type="entry name" value="PYP-like sensor domain (PAS domain)"/>
    <property type="match status" value="5"/>
</dbReference>
<dbReference type="Proteomes" id="UP000240357">
    <property type="component" value="Unassembled WGS sequence"/>
</dbReference>
<dbReference type="InterPro" id="IPR003594">
    <property type="entry name" value="HATPase_dom"/>
</dbReference>
<proteinExistence type="predicted"/>
<dbReference type="AlphaFoldDB" id="A0A2T2YN03"/>
<dbReference type="SUPFAM" id="SSF55874">
    <property type="entry name" value="ATPase domain of HSP90 chaperone/DNA topoisomerase II/histidine kinase"/>
    <property type="match status" value="1"/>
</dbReference>
<dbReference type="EMBL" id="PYFT01000001">
    <property type="protein sequence ID" value="PSR56866.1"/>
    <property type="molecule type" value="Genomic_DNA"/>
</dbReference>
<dbReference type="SMART" id="SM00091">
    <property type="entry name" value="PAS"/>
    <property type="match status" value="5"/>
</dbReference>
<dbReference type="InterPro" id="IPR036097">
    <property type="entry name" value="HisK_dim/P_sf"/>
</dbReference>
<dbReference type="EC" id="2.7.13.3" evidence="2"/>
<gene>
    <name evidence="9" type="ORF">AHMF7605_26885</name>
</gene>
<dbReference type="SMART" id="SM00387">
    <property type="entry name" value="HATPase_c"/>
    <property type="match status" value="1"/>
</dbReference>
<dbReference type="CDD" id="cd00130">
    <property type="entry name" value="PAS"/>
    <property type="match status" value="1"/>
</dbReference>
<evidence type="ECO:0000259" key="8">
    <source>
        <dbReference type="PROSITE" id="PS50112"/>
    </source>
</evidence>
<dbReference type="PANTHER" id="PTHR43304">
    <property type="entry name" value="PHYTOCHROME-LIKE PROTEIN CPH1"/>
    <property type="match status" value="1"/>
</dbReference>
<evidence type="ECO:0000313" key="9">
    <source>
        <dbReference type="EMBL" id="PSR56866.1"/>
    </source>
</evidence>
<dbReference type="Gene3D" id="3.30.450.20">
    <property type="entry name" value="PAS domain"/>
    <property type="match status" value="5"/>
</dbReference>
<dbReference type="PROSITE" id="PS50112">
    <property type="entry name" value="PAS"/>
    <property type="match status" value="1"/>
</dbReference>
<evidence type="ECO:0000256" key="6">
    <source>
        <dbReference type="SAM" id="Coils"/>
    </source>
</evidence>
<dbReference type="InterPro" id="IPR036890">
    <property type="entry name" value="HATPase_C_sf"/>
</dbReference>
<dbReference type="Pfam" id="PF08448">
    <property type="entry name" value="PAS_4"/>
    <property type="match status" value="5"/>
</dbReference>
<dbReference type="RefSeq" id="WP_106933041.1">
    <property type="nucleotide sequence ID" value="NZ_PYFT01000001.1"/>
</dbReference>
<evidence type="ECO:0000313" key="10">
    <source>
        <dbReference type="Proteomes" id="UP000240357"/>
    </source>
</evidence>
<dbReference type="SUPFAM" id="SSF47384">
    <property type="entry name" value="Homodimeric domain of signal transducing histidine kinase"/>
    <property type="match status" value="1"/>
</dbReference>
<dbReference type="InterPro" id="IPR013656">
    <property type="entry name" value="PAS_4"/>
</dbReference>
<evidence type="ECO:0000256" key="5">
    <source>
        <dbReference type="ARBA" id="ARBA00022777"/>
    </source>
</evidence>
<organism evidence="9 10">
    <name type="scientific">Adhaeribacter arboris</name>
    <dbReference type="NCBI Taxonomy" id="2072846"/>
    <lineage>
        <taxon>Bacteria</taxon>
        <taxon>Pseudomonadati</taxon>
        <taxon>Bacteroidota</taxon>
        <taxon>Cytophagia</taxon>
        <taxon>Cytophagales</taxon>
        <taxon>Hymenobacteraceae</taxon>
        <taxon>Adhaeribacter</taxon>
    </lineage>
</organism>
<keyword evidence="6" id="KW-0175">Coiled coil</keyword>
<dbReference type="Pfam" id="PF02518">
    <property type="entry name" value="HATPase_c"/>
    <property type="match status" value="1"/>
</dbReference>
<comment type="caution">
    <text evidence="9">The sequence shown here is derived from an EMBL/GenBank/DDBJ whole genome shotgun (WGS) entry which is preliminary data.</text>
</comment>
<dbReference type="SMART" id="SM00388">
    <property type="entry name" value="HisKA"/>
    <property type="match status" value="1"/>
</dbReference>
<sequence length="1155" mass="131546">MLDSTAQPNASYQSLGAVFPLEELLPTLLEVSLTGVIFFKPVYNADASEIIDLAYVMLNKAAQRMLQLPERPSQTFLQLYPHAQNTGIFAFYRDTYLAGKLDRYDVNYQYDGLDNFFQLVAQRSGEGLVVSFSDTSDHDRTAVEQALRESQAREKAAYAEADLQREQLHNTFMQAPAMICIFEGPRHVFKLVNPAYQQLVGNRPLLGKPIAEAMPELVGQPIFGLLDKVYQTGETFQAHEMLVQLDHNNSGGDLGQNYYNFIYQPTRNLAGAIDGILVFAYEVTAQVRARRQVEYSHQHVQELNEELQAVNEELQTTNEELVATNEEYYNNYAELLDTQEALQQLNQKLEHRVNQRTRALQLAQAETEEQKQRLERLFMQAPAAICILNGPDLVYELVNPSYQKMFPGRQLLGKPLLKALPELANQPAWHSLQQVYNTGETHEEYSILIPVALYENGPLEDRYFNYIQQARFDEQGRVDGILVFAFEITDQVKARQQADALQAEVLARTLQLARERETFYQVFEQTPACIALLRGPEHRVEYYNQAYQQLFPGRSMRGRTIAEMQPESVEQGFVALLDSVYQTGETFYGNELLLAIEQEAGMPPQDIYFNFTYQAYRENEQIVGISVFAYDVTEQVLARREADQQRELLHTLFMEAPAPIVILDGPELVFQLVNPAYQQIFPGRTLLGKSLIEALPELESTPIVNILNNIYQTGETFVARELPLRLARHQGGPLEDIYFTFTYQARRNAAGAVDGVIAFAYEVTDQVKARQAIEANAQQLRLITDALPVLISYLDREEKYRFVNLAYEAWFHQKPENLIGRSAKEVVGEEAYLNIKKYIERALAGERLDFEARMPYRENFTKYIHTSYVPDVRDGEVLGFYTMVSDVTTQVEAQKVIQESEQQAKALAEDLARANEELRQANHLLTRTNIDLDNFIYTASHDLKAPILNIEGLMEALLDHLPPASLQEPTIQRTMDLILDSVQRFKRTIDHLTEITKLQKENNPEALPVNVVDLLKAVQLDLAPVIQATKAQIDISVNLCPTIRFSEKNLRSIVYNLLSNAIKYHSPNRLPKVRVFCTRTESFQILSVQDNGLGIDLAQEHKLFAMFKRLHNHVEGTGIGLYMVKKIIENAGGKITVESKIDEGATFHVHFPLNC</sequence>
<evidence type="ECO:0000256" key="4">
    <source>
        <dbReference type="ARBA" id="ARBA00022679"/>
    </source>
</evidence>
<dbReference type="NCBIfam" id="TIGR00229">
    <property type="entry name" value="sensory_box"/>
    <property type="match status" value="1"/>
</dbReference>
<evidence type="ECO:0000259" key="7">
    <source>
        <dbReference type="PROSITE" id="PS50109"/>
    </source>
</evidence>
<feature type="domain" description="PAS" evidence="8">
    <location>
        <begin position="776"/>
        <end position="846"/>
    </location>
</feature>
<dbReference type="InterPro" id="IPR035965">
    <property type="entry name" value="PAS-like_dom_sf"/>
</dbReference>
<dbReference type="Gene3D" id="3.30.565.10">
    <property type="entry name" value="Histidine kinase-like ATPase, C-terminal domain"/>
    <property type="match status" value="1"/>
</dbReference>
<dbReference type="OrthoDB" id="9766459at2"/>
<keyword evidence="3" id="KW-0597">Phosphoprotein</keyword>
<feature type="coiled-coil region" evidence="6">
    <location>
        <begin position="890"/>
        <end position="931"/>
    </location>
</feature>